<proteinExistence type="predicted"/>
<dbReference type="InterPro" id="IPR047647">
    <property type="entry name" value="ISAs1_transpos"/>
</dbReference>
<dbReference type="PANTHER" id="PTHR30298:SF0">
    <property type="entry name" value="PROTEIN YBFL-RELATED"/>
    <property type="match status" value="1"/>
</dbReference>
<evidence type="ECO:0000313" key="3">
    <source>
        <dbReference type="Proteomes" id="UP001304847"/>
    </source>
</evidence>
<sequence length="102" mass="11680">MSIDAVFAQFFDNIHDPRQHAKIYYPFYDVLFLTVCAVIGGAEGWEDIEDFGEVHLPWFQSKGLFKNGIPVHDTIARIISGIKPEPFQAAFVRWTQAINQHT</sequence>
<keyword evidence="3" id="KW-1185">Reference proteome</keyword>
<dbReference type="NCBIfam" id="NF033564">
    <property type="entry name" value="transpos_ISAs1"/>
    <property type="match status" value="1"/>
</dbReference>
<feature type="non-terminal residue" evidence="2">
    <location>
        <position position="102"/>
    </location>
</feature>
<dbReference type="Proteomes" id="UP001304847">
    <property type="component" value="Unassembled WGS sequence"/>
</dbReference>
<feature type="domain" description="H repeat-associated protein N-terminal" evidence="1">
    <location>
        <begin position="9"/>
        <end position="95"/>
    </location>
</feature>
<dbReference type="EMBL" id="JAYGOJ010000121">
    <property type="protein sequence ID" value="MEA9437614.1"/>
    <property type="molecule type" value="Genomic_DNA"/>
</dbReference>
<dbReference type="RefSeq" id="WP_323580857.1">
    <property type="nucleotide sequence ID" value="NZ_JAYGOJ010000121.1"/>
</dbReference>
<accession>A0ABU5W9M0</accession>
<dbReference type="Pfam" id="PF13808">
    <property type="entry name" value="DDE_Tnp_1_assoc"/>
    <property type="match status" value="1"/>
</dbReference>
<protein>
    <submittedName>
        <fullName evidence="2">ISAs1 family transposase</fullName>
    </submittedName>
</protein>
<evidence type="ECO:0000259" key="1">
    <source>
        <dbReference type="Pfam" id="PF13808"/>
    </source>
</evidence>
<organism evidence="2 3">
    <name type="scientific">Aeromonas caviae</name>
    <name type="common">Aeromonas punctata</name>
    <dbReference type="NCBI Taxonomy" id="648"/>
    <lineage>
        <taxon>Bacteria</taxon>
        <taxon>Pseudomonadati</taxon>
        <taxon>Pseudomonadota</taxon>
        <taxon>Gammaproteobacteria</taxon>
        <taxon>Aeromonadales</taxon>
        <taxon>Aeromonadaceae</taxon>
        <taxon>Aeromonas</taxon>
    </lineage>
</organism>
<dbReference type="InterPro" id="IPR032806">
    <property type="entry name" value="YbfD_N"/>
</dbReference>
<comment type="caution">
    <text evidence="2">The sequence shown here is derived from an EMBL/GenBank/DDBJ whole genome shotgun (WGS) entry which is preliminary data.</text>
</comment>
<dbReference type="InterPro" id="IPR051698">
    <property type="entry name" value="Transposase_11-like"/>
</dbReference>
<reference evidence="2 3" key="1">
    <citation type="submission" date="2023-12" db="EMBL/GenBank/DDBJ databases">
        <title>Characterization of antibiotic resistance in Aeromonas spp. in hospital effluent.</title>
        <authorList>
            <person name="Negoseki B.R.S."/>
            <person name="Krul D."/>
            <person name="Siqueira A.C."/>
            <person name="Almeida M."/>
            <person name="Mesa D."/>
            <person name="Conte D."/>
            <person name="Dalla-Costa L.M."/>
        </authorList>
    </citation>
    <scope>NUCLEOTIDE SEQUENCE [LARGE SCALE GENOMIC DNA]</scope>
    <source>
        <strain evidence="2 3">36v</strain>
    </source>
</reference>
<evidence type="ECO:0000313" key="2">
    <source>
        <dbReference type="EMBL" id="MEA9437614.1"/>
    </source>
</evidence>
<dbReference type="PANTHER" id="PTHR30298">
    <property type="entry name" value="H REPEAT-ASSOCIATED PREDICTED TRANSPOSASE"/>
    <property type="match status" value="1"/>
</dbReference>
<name>A0ABU5W9M0_AERCA</name>
<gene>
    <name evidence="2" type="ORF">VCX44_17840</name>
</gene>